<evidence type="ECO:0000259" key="5">
    <source>
        <dbReference type="Pfam" id="PF25183"/>
    </source>
</evidence>
<evidence type="ECO:0000313" key="6">
    <source>
        <dbReference type="EMBL" id="SEW43134.1"/>
    </source>
</evidence>
<evidence type="ECO:0000256" key="3">
    <source>
        <dbReference type="ARBA" id="ARBA00023237"/>
    </source>
</evidence>
<evidence type="ECO:0000256" key="2">
    <source>
        <dbReference type="ARBA" id="ARBA00023136"/>
    </source>
</evidence>
<protein>
    <submittedName>
        <fullName evidence="6">Carboxypeptidase regulatory-like domain-containing protein</fullName>
    </submittedName>
</protein>
<dbReference type="SUPFAM" id="SSF56935">
    <property type="entry name" value="Porins"/>
    <property type="match status" value="1"/>
</dbReference>
<dbReference type="InterPro" id="IPR008969">
    <property type="entry name" value="CarboxyPept-like_regulatory"/>
</dbReference>
<dbReference type="Gene3D" id="2.60.40.1120">
    <property type="entry name" value="Carboxypeptidase-like, regulatory domain"/>
    <property type="match status" value="1"/>
</dbReference>
<accession>A0A1I0RPF1</accession>
<dbReference type="Gene3D" id="2.40.170.20">
    <property type="entry name" value="TonB-dependent receptor, beta-barrel domain"/>
    <property type="match status" value="1"/>
</dbReference>
<sequence length="1059" mass="117059">MKLNYLSKNRLFVFAFIALASLCLGNLAFAQATDASIRGKVTADDGLTLPGASIQLKNLSTGFLTGTLSNANGEYVIQQVPLGGPYQITVSFVGFGTQQKEGFSIKQRDRLTIDFELSESVTQMETIIVEADELRTSIDRQGEGTLIESTQIENLPSEGRNFTNLISLSPLQGGGGLNLGGQRRTSTNVTIDGLNARNTLTAGEIGRGPYTISQEAIRTFEVSTNDYDVTQGRQGGGAVKAVTKSGTNQLEGSAFVYHRNDNLQNDLDIRENPRSADFNNTQYGVSLGGPIIKDKLHFFAVYEQQDATNPVFIADLQTTDDENRTGITKANLDRFLQIGRDKYGLSNDQQVGQFEKQSKANTFFARIDWQINDIHRLTVKNNWNKWYDPLSGSDNSNIEVLESWLDFESQENTFGVSLRSAYSNTFTNELKVQYQHAERAYMASSLLPSSNIPRAIVNVNSTLPDGSNRTLTVQLGGQRYAPETNLENQIQFTNTAYLNKGKFNFTLGTDNMITYLETLLSNEQNGRFFFDSLDDFDNLTPSRYAREVPLQGLPIVKQTVLDLSLFAQAEFQPHPHVDLSAGLRWDATIFTEAAEFNQTVFNELGIRTDNKPKDIDNIQPRIQAIWNVQGRDKDVLKIGGGLFSAQPHYYAQVNNIQNSGTLLGAIDVTGANVPVPDFNEYRNNPGSAPGVPAGEVPFSTINAVSDDWEVPTTAKFNLDYTHYFGDKYSISVNLLASKTTNNYVYQEANLVEEPFFVTPEGREVFVPANTITASGISDWKNSRISDQVGRALVLESDGVVRQQAIIVSGSAKIGKDGYVNASYTWNRSKDNSSYNCCVANTSTFLPVTGDPRDLNYGYSDNNFRDKVVVNGATPSFFGFVLGVTVTGQGGTPFNFVVDNNNRSANGDFNLSNDQAYIYDPNDPSTPESIRQGYNDILNNPEVPAHFKDYLRDNFGKFAERNAGVNPFFANVDMRLLKKVSLPSGHGLEFSADLFNVANFLNKSKGNTHNYGRNRELMRITGFDPATNAYDYSVQTGSANEPIGGTPWRLQLGVRYTFGK</sequence>
<feature type="domain" description="TonB-dependent transporter Oar-like beta-barrel" evidence="5">
    <location>
        <begin position="242"/>
        <end position="1020"/>
    </location>
</feature>
<keyword evidence="2" id="KW-0472">Membrane</keyword>
<name>A0A1I0RPF1_9BACT</name>
<dbReference type="Pfam" id="PF25183">
    <property type="entry name" value="OMP_b-brl_4"/>
    <property type="match status" value="1"/>
</dbReference>
<keyword evidence="4" id="KW-0732">Signal</keyword>
<proteinExistence type="predicted"/>
<dbReference type="OrthoDB" id="9768147at2"/>
<dbReference type="SUPFAM" id="SSF49464">
    <property type="entry name" value="Carboxypeptidase regulatory domain-like"/>
    <property type="match status" value="1"/>
</dbReference>
<dbReference type="EMBL" id="FOIR01000005">
    <property type="protein sequence ID" value="SEW43134.1"/>
    <property type="molecule type" value="Genomic_DNA"/>
</dbReference>
<dbReference type="GO" id="GO:0009279">
    <property type="term" value="C:cell outer membrane"/>
    <property type="evidence" value="ECO:0007669"/>
    <property type="project" value="UniProtKB-SubCell"/>
</dbReference>
<dbReference type="GO" id="GO:0004180">
    <property type="term" value="F:carboxypeptidase activity"/>
    <property type="evidence" value="ECO:0007669"/>
    <property type="project" value="UniProtKB-KW"/>
</dbReference>
<reference evidence="7" key="1">
    <citation type="submission" date="2016-10" db="EMBL/GenBank/DDBJ databases">
        <authorList>
            <person name="Varghese N."/>
            <person name="Submissions S."/>
        </authorList>
    </citation>
    <scope>NUCLEOTIDE SEQUENCE [LARGE SCALE GENOMIC DNA]</scope>
    <source>
        <strain evidence="7">CGMCC 1.12402</strain>
    </source>
</reference>
<dbReference type="GeneID" id="99988600"/>
<feature type="signal peptide" evidence="4">
    <location>
        <begin position="1"/>
        <end position="30"/>
    </location>
</feature>
<keyword evidence="6" id="KW-0378">Hydrolase</keyword>
<comment type="subcellular location">
    <subcellularLocation>
        <location evidence="1">Cell outer membrane</location>
    </subcellularLocation>
</comment>
<evidence type="ECO:0000256" key="1">
    <source>
        <dbReference type="ARBA" id="ARBA00004442"/>
    </source>
</evidence>
<keyword evidence="6" id="KW-0645">Protease</keyword>
<dbReference type="RefSeq" id="WP_090261066.1">
    <property type="nucleotide sequence ID" value="NZ_FOIR01000005.1"/>
</dbReference>
<keyword evidence="6" id="KW-0121">Carboxypeptidase</keyword>
<dbReference type="InterPro" id="IPR057601">
    <property type="entry name" value="Oar-like_b-barrel"/>
</dbReference>
<dbReference type="AlphaFoldDB" id="A0A1I0RPF1"/>
<dbReference type="Proteomes" id="UP000199437">
    <property type="component" value="Unassembled WGS sequence"/>
</dbReference>
<evidence type="ECO:0000313" key="7">
    <source>
        <dbReference type="Proteomes" id="UP000199437"/>
    </source>
</evidence>
<keyword evidence="3" id="KW-0998">Cell outer membrane</keyword>
<dbReference type="InterPro" id="IPR036942">
    <property type="entry name" value="Beta-barrel_TonB_sf"/>
</dbReference>
<feature type="chain" id="PRO_5011514848" evidence="4">
    <location>
        <begin position="31"/>
        <end position="1059"/>
    </location>
</feature>
<dbReference type="Pfam" id="PF13620">
    <property type="entry name" value="CarboxypepD_reg"/>
    <property type="match status" value="1"/>
</dbReference>
<evidence type="ECO:0000256" key="4">
    <source>
        <dbReference type="SAM" id="SignalP"/>
    </source>
</evidence>
<keyword evidence="7" id="KW-1185">Reference proteome</keyword>
<gene>
    <name evidence="6" type="ORF">SAMN05216290_3934</name>
</gene>
<dbReference type="STRING" id="1267423.SAMN05216290_3934"/>
<organism evidence="6 7">
    <name type="scientific">Roseivirga pacifica</name>
    <dbReference type="NCBI Taxonomy" id="1267423"/>
    <lineage>
        <taxon>Bacteria</taxon>
        <taxon>Pseudomonadati</taxon>
        <taxon>Bacteroidota</taxon>
        <taxon>Cytophagia</taxon>
        <taxon>Cytophagales</taxon>
        <taxon>Roseivirgaceae</taxon>
        <taxon>Roseivirga</taxon>
    </lineage>
</organism>